<dbReference type="GO" id="GO:0008168">
    <property type="term" value="F:methyltransferase activity"/>
    <property type="evidence" value="ECO:0007669"/>
    <property type="project" value="UniProtKB-KW"/>
</dbReference>
<organism evidence="1 2">
    <name type="scientific">Mycoplasmopsis mustelae</name>
    <dbReference type="NCBI Taxonomy" id="171289"/>
    <lineage>
        <taxon>Bacteria</taxon>
        <taxon>Bacillati</taxon>
        <taxon>Mycoplasmatota</taxon>
        <taxon>Mycoplasmoidales</taxon>
        <taxon>Metamycoplasmataceae</taxon>
        <taxon>Mycoplasmopsis</taxon>
    </lineage>
</organism>
<name>A0A4R7UEF7_9BACT</name>
<dbReference type="InterPro" id="IPR002052">
    <property type="entry name" value="DNA_methylase_N6_adenine_CS"/>
</dbReference>
<dbReference type="GO" id="GO:0003676">
    <property type="term" value="F:nucleic acid binding"/>
    <property type="evidence" value="ECO:0007669"/>
    <property type="project" value="InterPro"/>
</dbReference>
<keyword evidence="2" id="KW-1185">Reference proteome</keyword>
<protein>
    <submittedName>
        <fullName evidence="1">Adenine-specific methyltransferase EcoRI-like protein</fullName>
    </submittedName>
</protein>
<dbReference type="InterPro" id="IPR025247">
    <property type="entry name" value="EcoRI-like_methylase"/>
</dbReference>
<dbReference type="GO" id="GO:0032259">
    <property type="term" value="P:methylation"/>
    <property type="evidence" value="ECO:0007669"/>
    <property type="project" value="UniProtKB-KW"/>
</dbReference>
<dbReference type="RefSeq" id="WP_134110932.1">
    <property type="nucleotide sequence ID" value="NZ_SOCN01000002.1"/>
</dbReference>
<evidence type="ECO:0000313" key="2">
    <source>
        <dbReference type="Proteomes" id="UP000295757"/>
    </source>
</evidence>
<dbReference type="Pfam" id="PF13651">
    <property type="entry name" value="EcoRI_methylase"/>
    <property type="match status" value="1"/>
</dbReference>
<dbReference type="PROSITE" id="PS00092">
    <property type="entry name" value="N6_MTASE"/>
    <property type="match status" value="1"/>
</dbReference>
<keyword evidence="1" id="KW-0808">Transferase</keyword>
<accession>A0A4R7UEF7</accession>
<comment type="caution">
    <text evidence="1">The sequence shown here is derived from an EMBL/GenBank/DDBJ whole genome shotgun (WGS) entry which is preliminary data.</text>
</comment>
<gene>
    <name evidence="1" type="ORF">BCF59_0512</name>
</gene>
<dbReference type="Proteomes" id="UP000295757">
    <property type="component" value="Unassembled WGS sequence"/>
</dbReference>
<reference evidence="1 2" key="1">
    <citation type="submission" date="2019-03" db="EMBL/GenBank/DDBJ databases">
        <title>Genomic Encyclopedia of Archaeal and Bacterial Type Strains, Phase II (KMG-II): from individual species to whole genera.</title>
        <authorList>
            <person name="Goeker M."/>
        </authorList>
    </citation>
    <scope>NUCLEOTIDE SEQUENCE [LARGE SCALE GENOMIC DNA]</scope>
    <source>
        <strain evidence="1 2">ATCC 35214</strain>
    </source>
</reference>
<dbReference type="AlphaFoldDB" id="A0A4R7UEF7"/>
<keyword evidence="1" id="KW-0489">Methyltransferase</keyword>
<dbReference type="OrthoDB" id="9774673at2"/>
<proteinExistence type="predicted"/>
<dbReference type="EMBL" id="SOCN01000002">
    <property type="protein sequence ID" value="TDV23523.1"/>
    <property type="molecule type" value="Genomic_DNA"/>
</dbReference>
<evidence type="ECO:0000313" key="1">
    <source>
        <dbReference type="EMBL" id="TDV23523.1"/>
    </source>
</evidence>
<sequence length="352" mass="41377">MNFVQLLDEFKKQHESSWSNETLSAAKVKRNDEFYTTTEIIKTEMQHWISFLENKTVYLPADSLFLCSEYFNNKQEWPSAFWIYFKKNFKVLKLKKLIATAYNPNSKGELAVYTGDGNDDDVFDGVEISKLQGDGDMLGEEVNQYYQESNIVITNPPFSIARKFYNKLKEQSIDFIILGGVMFASYVNTFKDYKTNNLHAYGLHKDQKAAYIDARNITRDADGKIVISKGGPSCFWYSNLWNKQHKKADFDRYFKNETMYSVYLDEKDNLLPSNFLALDTYKETYYQINHDSDVDWYILPITAMYAVDFWERFEVCCILGSECDANLHTFKKLWNPQTKKELFKRIIAKRKE</sequence>